<gene>
    <name evidence="4" type="ORF">Moror_6155</name>
</gene>
<dbReference type="AlphaFoldDB" id="V2XYM6"/>
<feature type="signal peptide" evidence="3">
    <location>
        <begin position="1"/>
        <end position="15"/>
    </location>
</feature>
<dbReference type="PANTHER" id="PTHR35043:SF7">
    <property type="entry name" value="TRANSCRIPTION FACTOR DOMAIN-CONTAINING PROTEIN"/>
    <property type="match status" value="1"/>
</dbReference>
<evidence type="ECO:0000313" key="5">
    <source>
        <dbReference type="Proteomes" id="UP000017559"/>
    </source>
</evidence>
<dbReference type="HOGENOM" id="CLU_022883_3_0_1"/>
<keyword evidence="2" id="KW-0472">Membrane</keyword>
<keyword evidence="2" id="KW-1133">Transmembrane helix</keyword>
<feature type="transmembrane region" description="Helical" evidence="2">
    <location>
        <begin position="206"/>
        <end position="224"/>
    </location>
</feature>
<dbReference type="Proteomes" id="UP000017559">
    <property type="component" value="Unassembled WGS sequence"/>
</dbReference>
<keyword evidence="5" id="KW-1185">Reference proteome</keyword>
<reference evidence="4 5" key="1">
    <citation type="journal article" date="2014" name="BMC Genomics">
        <title>Genome and secretome analysis of the hemibiotrophic fungal pathogen, Moniliophthora roreri, which causes frosty pod rot disease of cacao: mechanisms of the biotrophic and necrotrophic phases.</title>
        <authorList>
            <person name="Meinhardt L.W."/>
            <person name="Costa G.G.L."/>
            <person name="Thomazella D.P.T."/>
            <person name="Teixeira P.J.P.L."/>
            <person name="Carazzolle M.F."/>
            <person name="Schuster S.C."/>
            <person name="Carlson J.E."/>
            <person name="Guiltinan M.J."/>
            <person name="Mieczkowski P."/>
            <person name="Farmer A."/>
            <person name="Ramaraj T."/>
            <person name="Crozier J."/>
            <person name="Davis R.E."/>
            <person name="Shao J."/>
            <person name="Melnick R.L."/>
            <person name="Pereira G.A.G."/>
            <person name="Bailey B.A."/>
        </authorList>
    </citation>
    <scope>NUCLEOTIDE SEQUENCE [LARGE SCALE GENOMIC DNA]</scope>
    <source>
        <strain evidence="4 5">MCA 2997</strain>
    </source>
</reference>
<feature type="transmembrane region" description="Helical" evidence="2">
    <location>
        <begin position="39"/>
        <end position="58"/>
    </location>
</feature>
<proteinExistence type="predicted"/>
<evidence type="ECO:0000256" key="2">
    <source>
        <dbReference type="SAM" id="Phobius"/>
    </source>
</evidence>
<organism evidence="4 5">
    <name type="scientific">Moniliophthora roreri (strain MCA 2997)</name>
    <name type="common">Cocoa frosty pod rot fungus</name>
    <name type="synonym">Crinipellis roreri</name>
    <dbReference type="NCBI Taxonomy" id="1381753"/>
    <lineage>
        <taxon>Eukaryota</taxon>
        <taxon>Fungi</taxon>
        <taxon>Dikarya</taxon>
        <taxon>Basidiomycota</taxon>
        <taxon>Agaricomycotina</taxon>
        <taxon>Agaricomycetes</taxon>
        <taxon>Agaricomycetidae</taxon>
        <taxon>Agaricales</taxon>
        <taxon>Marasmiineae</taxon>
        <taxon>Marasmiaceae</taxon>
        <taxon>Moniliophthora</taxon>
    </lineage>
</organism>
<evidence type="ECO:0000256" key="1">
    <source>
        <dbReference type="SAM" id="MobiDB-lite"/>
    </source>
</evidence>
<protein>
    <submittedName>
        <fullName evidence="4">Uncharacterized protein</fullName>
    </submittedName>
</protein>
<comment type="caution">
    <text evidence="4">The sequence shown here is derived from an EMBL/GenBank/DDBJ whole genome shotgun (WGS) entry which is preliminary data.</text>
</comment>
<name>V2XYM6_MONRO</name>
<feature type="transmembrane region" description="Helical" evidence="2">
    <location>
        <begin position="176"/>
        <end position="194"/>
    </location>
</feature>
<feature type="region of interest" description="Disordered" evidence="1">
    <location>
        <begin position="245"/>
        <end position="287"/>
    </location>
</feature>
<sequence length="287" mass="31798">MLLPLVLSLIAPTAASPILSPPKTVDAKPPDDSTSTRTVYSIVWSCLTTVFACTWIAIHPNIPSPTDSQKRKILRRVGIMLVAIMAPEYVAVWALRQWLSAREITKRMRAMSDGPPNWTITHSFFLVMGGFMLVDESGVLKGTLTHQWMEELKEKNLIAFPSIAEKEIQDKSKGDALSKVILLLQISWFLLQVVARAIRNLPITELELVTVAFASLNLFAYSFWWKKPLNVDCPVEVRLNLPSAPAEVPDTSSHPEVESAQPNESSPLTMDITSIPLSAGPDSPTER</sequence>
<dbReference type="KEGG" id="mrr:Moror_6155"/>
<feature type="transmembrane region" description="Helical" evidence="2">
    <location>
        <begin position="116"/>
        <end position="134"/>
    </location>
</feature>
<feature type="compositionally biased region" description="Polar residues" evidence="1">
    <location>
        <begin position="250"/>
        <end position="276"/>
    </location>
</feature>
<dbReference type="OrthoDB" id="9451547at2759"/>
<keyword evidence="3" id="KW-0732">Signal</keyword>
<evidence type="ECO:0000256" key="3">
    <source>
        <dbReference type="SAM" id="SignalP"/>
    </source>
</evidence>
<feature type="chain" id="PRO_5012994683" evidence="3">
    <location>
        <begin position="16"/>
        <end position="287"/>
    </location>
</feature>
<evidence type="ECO:0000313" key="4">
    <source>
        <dbReference type="EMBL" id="ESK84509.1"/>
    </source>
</evidence>
<accession>V2XYM6</accession>
<dbReference type="PANTHER" id="PTHR35043">
    <property type="entry name" value="TRANSCRIPTION FACTOR DOMAIN-CONTAINING PROTEIN"/>
    <property type="match status" value="1"/>
</dbReference>
<dbReference type="EMBL" id="AWSO01001289">
    <property type="protein sequence ID" value="ESK84509.1"/>
    <property type="molecule type" value="Genomic_DNA"/>
</dbReference>
<keyword evidence="2" id="KW-0812">Transmembrane</keyword>
<feature type="transmembrane region" description="Helical" evidence="2">
    <location>
        <begin position="78"/>
        <end position="96"/>
    </location>
</feature>